<dbReference type="Gene3D" id="1.10.287.130">
    <property type="match status" value="1"/>
</dbReference>
<keyword evidence="6 19" id="KW-0597">Phosphoprotein</keyword>
<protein>
    <recommendedName>
        <fullName evidence="17">Virulence sensor protein BvgS</fullName>
        <ecNumber evidence="3">2.7.13.3</ecNumber>
    </recommendedName>
</protein>
<dbReference type="Gene3D" id="3.40.50.2300">
    <property type="match status" value="1"/>
</dbReference>
<dbReference type="InterPro" id="IPR036890">
    <property type="entry name" value="HATPase_C_sf"/>
</dbReference>
<dbReference type="Pfam" id="PF02518">
    <property type="entry name" value="HATPase_c"/>
    <property type="match status" value="1"/>
</dbReference>
<keyword evidence="5" id="KW-0997">Cell inner membrane</keyword>
<keyword evidence="15 22" id="KW-0472">Membrane</keyword>
<dbReference type="InterPro" id="IPR008207">
    <property type="entry name" value="Sig_transdc_His_kin_Hpt_dom"/>
</dbReference>
<proteinExistence type="predicted"/>
<evidence type="ECO:0000256" key="21">
    <source>
        <dbReference type="SAM" id="MobiDB-lite"/>
    </source>
</evidence>
<gene>
    <name evidence="28" type="ORF">SMCB_1468</name>
</gene>
<feature type="domain" description="HPt" evidence="27">
    <location>
        <begin position="1012"/>
        <end position="1104"/>
    </location>
</feature>
<dbReference type="PROSITE" id="PS50109">
    <property type="entry name" value="HIS_KIN"/>
    <property type="match status" value="1"/>
</dbReference>
<feature type="transmembrane region" description="Helical" evidence="22">
    <location>
        <begin position="188"/>
        <end position="209"/>
    </location>
</feature>
<dbReference type="InterPro" id="IPR004358">
    <property type="entry name" value="Sig_transdc_His_kin-like_C"/>
</dbReference>
<feature type="modified residue" description="Phosphohistidine" evidence="18">
    <location>
        <position position="1051"/>
    </location>
</feature>
<dbReference type="EMBL" id="AP014569">
    <property type="protein sequence ID" value="BAO83696.1"/>
    <property type="molecule type" value="Genomic_DNA"/>
</dbReference>
<dbReference type="PANTHER" id="PTHR43047">
    <property type="entry name" value="TWO-COMPONENT HISTIDINE PROTEIN KINASE"/>
    <property type="match status" value="1"/>
</dbReference>
<keyword evidence="11" id="KW-0067">ATP-binding</keyword>
<accession>A0A060NMC5</accession>
<dbReference type="AlphaFoldDB" id="A0A060NMC5"/>
<dbReference type="Pfam" id="PF01627">
    <property type="entry name" value="Hpt"/>
    <property type="match status" value="1"/>
</dbReference>
<keyword evidence="11" id="KW-0547">Nucleotide-binding</keyword>
<evidence type="ECO:0000256" key="16">
    <source>
        <dbReference type="ARBA" id="ARBA00058004"/>
    </source>
</evidence>
<dbReference type="Pfam" id="PF13185">
    <property type="entry name" value="GAF_2"/>
    <property type="match status" value="1"/>
</dbReference>
<feature type="compositionally biased region" description="Pro residues" evidence="21">
    <location>
        <begin position="987"/>
        <end position="997"/>
    </location>
</feature>
<dbReference type="SUPFAM" id="SSF55785">
    <property type="entry name" value="PYP-like sensor domain (PAS domain)"/>
    <property type="match status" value="1"/>
</dbReference>
<dbReference type="Gene3D" id="3.30.450.20">
    <property type="entry name" value="PAS domain"/>
    <property type="match status" value="1"/>
</dbReference>
<comment type="function">
    <text evidence="16">Member of the two-component regulatory system BvgS/BvgA. Phosphorylates BvgA via a four-step phosphorelay in response to environmental signals.</text>
</comment>
<dbReference type="STRING" id="1458426.SMCB_1468"/>
<dbReference type="GO" id="GO:0006355">
    <property type="term" value="P:regulation of DNA-templated transcription"/>
    <property type="evidence" value="ECO:0007669"/>
    <property type="project" value="InterPro"/>
</dbReference>
<evidence type="ECO:0000256" key="13">
    <source>
        <dbReference type="ARBA" id="ARBA00023012"/>
    </source>
</evidence>
<feature type="domain" description="PAC" evidence="26">
    <location>
        <begin position="303"/>
        <end position="356"/>
    </location>
</feature>
<dbReference type="Proteomes" id="UP000066014">
    <property type="component" value="Chromosome"/>
</dbReference>
<dbReference type="Gene3D" id="1.20.120.160">
    <property type="entry name" value="HPT domain"/>
    <property type="match status" value="1"/>
</dbReference>
<evidence type="ECO:0000256" key="18">
    <source>
        <dbReference type="PROSITE-ProRule" id="PRU00110"/>
    </source>
</evidence>
<keyword evidence="9" id="KW-0732">Signal</keyword>
<dbReference type="CDD" id="cd00082">
    <property type="entry name" value="HisKA"/>
    <property type="match status" value="1"/>
</dbReference>
<dbReference type="Pfam" id="PF00989">
    <property type="entry name" value="PAS"/>
    <property type="match status" value="1"/>
</dbReference>
<dbReference type="SUPFAM" id="SSF55781">
    <property type="entry name" value="GAF domain-like"/>
    <property type="match status" value="1"/>
</dbReference>
<evidence type="ECO:0000259" key="27">
    <source>
        <dbReference type="PROSITE" id="PS50894"/>
    </source>
</evidence>
<dbReference type="SMART" id="SM00388">
    <property type="entry name" value="HisKA"/>
    <property type="match status" value="1"/>
</dbReference>
<evidence type="ECO:0000256" key="5">
    <source>
        <dbReference type="ARBA" id="ARBA00022519"/>
    </source>
</evidence>
<keyword evidence="14" id="KW-0843">Virulence</keyword>
<dbReference type="FunFam" id="3.30.565.10:FF:000010">
    <property type="entry name" value="Sensor histidine kinase RcsC"/>
    <property type="match status" value="1"/>
</dbReference>
<evidence type="ECO:0000259" key="25">
    <source>
        <dbReference type="PROSITE" id="PS50112"/>
    </source>
</evidence>
<comment type="subcellular location">
    <subcellularLocation>
        <location evidence="2">Cell inner membrane</location>
        <topology evidence="2">Multi-pass membrane protein</topology>
    </subcellularLocation>
</comment>
<evidence type="ECO:0000259" key="26">
    <source>
        <dbReference type="PROSITE" id="PS50113"/>
    </source>
</evidence>
<keyword evidence="13" id="KW-0902">Two-component regulatory system</keyword>
<dbReference type="EC" id="2.7.13.3" evidence="3"/>
<evidence type="ECO:0000256" key="6">
    <source>
        <dbReference type="ARBA" id="ARBA00022553"/>
    </source>
</evidence>
<keyword evidence="29" id="KW-1185">Reference proteome</keyword>
<comment type="catalytic activity">
    <reaction evidence="1">
        <text>ATP + protein L-histidine = ADP + protein N-phospho-L-histidine.</text>
        <dbReference type="EC" id="2.7.13.3"/>
    </reaction>
</comment>
<dbReference type="InterPro" id="IPR001789">
    <property type="entry name" value="Sig_transdc_resp-reg_receiver"/>
</dbReference>
<dbReference type="Pfam" id="PF05227">
    <property type="entry name" value="CHASE3"/>
    <property type="match status" value="1"/>
</dbReference>
<dbReference type="PRINTS" id="PR00344">
    <property type="entry name" value="BCTRLSENSOR"/>
</dbReference>
<dbReference type="InterPro" id="IPR007891">
    <property type="entry name" value="CHASE3"/>
</dbReference>
<dbReference type="SMART" id="SM00387">
    <property type="entry name" value="HATPase_c"/>
    <property type="match status" value="1"/>
</dbReference>
<feature type="domain" description="Histidine kinase" evidence="23">
    <location>
        <begin position="583"/>
        <end position="804"/>
    </location>
</feature>
<evidence type="ECO:0000256" key="12">
    <source>
        <dbReference type="ARBA" id="ARBA00022989"/>
    </source>
</evidence>
<evidence type="ECO:0000256" key="22">
    <source>
        <dbReference type="SAM" id="Phobius"/>
    </source>
</evidence>
<dbReference type="Pfam" id="PF00512">
    <property type="entry name" value="HisKA"/>
    <property type="match status" value="1"/>
</dbReference>
<dbReference type="PROSITE" id="PS50894">
    <property type="entry name" value="HPT"/>
    <property type="match status" value="1"/>
</dbReference>
<dbReference type="InterPro" id="IPR005467">
    <property type="entry name" value="His_kinase_dom"/>
</dbReference>
<dbReference type="InterPro" id="IPR000700">
    <property type="entry name" value="PAS-assoc_C"/>
</dbReference>
<name>A0A060NMC5_9BURK</name>
<dbReference type="InterPro" id="IPR003661">
    <property type="entry name" value="HisK_dim/P_dom"/>
</dbReference>
<dbReference type="CDD" id="cd16922">
    <property type="entry name" value="HATPase_EvgS-ArcB-TorS-like"/>
    <property type="match status" value="1"/>
</dbReference>
<feature type="domain" description="PAS" evidence="25">
    <location>
        <begin position="226"/>
        <end position="299"/>
    </location>
</feature>
<feature type="modified residue" description="4-aspartylphosphate" evidence="19">
    <location>
        <position position="894"/>
    </location>
</feature>
<sequence>MHIMKPSTPFESKITLIFAGVVLVLLVLAYTALQLTRHAQTLEKQVEHAQEVLDTLNAINVHTLHIDVKRQNFIITGDQTLLPHLDVHRVHRGQALQRLRELTQGNAAQQEVWHQIRELLDQRRAMSERIIELRLSAGELAARRYSDDTPMLQTRVRLAELLDTMEAHEQRLLRTHQTKHDRAQAINAYAYALLALLIAALLLTTFWFIRRQLRANEAGRRALAASEQTLATTLNSIGDAVVATDTQGRVSLMNPVAERLSGWGFAAAQGQPLATVLHLIDEHSRAAVDLPVAQVLSSGSSVGLSNHRLLLGRDGHEWPITTTAAPIRGAEQQTSGVVLVLRDVSLERAAARALRSQNELLEQRVRERTAQLQQKQRRQQAENHVLDAISSNQPLSAVLETIAHEVEALMPDALCSILLFDPEGVHLHHGAAPSLPAEFVRAIDGLQIGAQVGSCGTALHRNQQVIVSDIGTDPLWADFAALALPLGLRACWSTPVRSGSTQVLGAFAVYYRSPRTPTASELEYLDDWSRLTGLAIERQRDADAIEALNHSLERRVTERTAELELARLEAQRLSQVKDIFLATMSHEIRTPLNALFGMLELLGLRALDHEAQRMLGVALQSGQALLHIIDDILDFSRIEAGKLEIHPEPTSISELIELSADSFRKLSSSKGVRLLHWVDPQLSPLLLTDRLRLHQILNNLLSNAVKFTHAGQVTLKAERVQLQGATERVRLSVTDTGIGIAPAVQATLFQPFSQGDAQTTRRYGGSGLGLAICRRLADLMHGELELQSTPGVGTTLSLTLDLPILSAGELQASPAAAWQPRRGSAPAACAFTPADRARERAAGRLVLLVDDHPSNRDLLSAQLQTLGYASDQANDGHEALRLWECERYGLLITDCHMPDMDGYQLMREIRRREAATGRVRLSILAWTANALYDSSADCAAAGADDILVKPSNLLLLQQKLEQLLPQDAPQADGAAAPADSTAADGPTAPPAQAPTQPPALRRGALRELSGGDLALERTLLLRFRAAHQADAEALWRAAAARDAAALAHLAHRIRGAALMIGADPLGNASLALEQAAKEQDWNAIEAALAAWKEAAAQLEPELPT</sequence>
<evidence type="ECO:0000256" key="9">
    <source>
        <dbReference type="ARBA" id="ARBA00022729"/>
    </source>
</evidence>
<dbReference type="InterPro" id="IPR003018">
    <property type="entry name" value="GAF"/>
</dbReference>
<dbReference type="PROSITE" id="PS50113">
    <property type="entry name" value="PAC"/>
    <property type="match status" value="1"/>
</dbReference>
<feature type="transmembrane region" description="Helical" evidence="22">
    <location>
        <begin position="14"/>
        <end position="33"/>
    </location>
</feature>
<dbReference type="InterPro" id="IPR011006">
    <property type="entry name" value="CheY-like_superfamily"/>
</dbReference>
<evidence type="ECO:0000256" key="2">
    <source>
        <dbReference type="ARBA" id="ARBA00004429"/>
    </source>
</evidence>
<dbReference type="InterPro" id="IPR036097">
    <property type="entry name" value="HisK_dim/P_sf"/>
</dbReference>
<keyword evidence="10 28" id="KW-0418">Kinase</keyword>
<organism evidence="28 29">
    <name type="scientific">Serpentinimonas maccroryi</name>
    <dbReference type="NCBI Taxonomy" id="1458426"/>
    <lineage>
        <taxon>Bacteria</taxon>
        <taxon>Pseudomonadati</taxon>
        <taxon>Pseudomonadota</taxon>
        <taxon>Betaproteobacteria</taxon>
        <taxon>Burkholderiales</taxon>
        <taxon>Comamonadaceae</taxon>
        <taxon>Serpentinimonas</taxon>
    </lineage>
</organism>
<evidence type="ECO:0000256" key="15">
    <source>
        <dbReference type="ARBA" id="ARBA00023136"/>
    </source>
</evidence>
<dbReference type="SUPFAM" id="SSF47384">
    <property type="entry name" value="Homodimeric domain of signal transducing histidine kinase"/>
    <property type="match status" value="1"/>
</dbReference>
<evidence type="ECO:0000256" key="10">
    <source>
        <dbReference type="ARBA" id="ARBA00022777"/>
    </source>
</evidence>
<evidence type="ECO:0000313" key="29">
    <source>
        <dbReference type="Proteomes" id="UP000066014"/>
    </source>
</evidence>
<dbReference type="PROSITE" id="PS50110">
    <property type="entry name" value="RESPONSE_REGULATORY"/>
    <property type="match status" value="1"/>
</dbReference>
<dbReference type="SUPFAM" id="SSF52172">
    <property type="entry name" value="CheY-like"/>
    <property type="match status" value="1"/>
</dbReference>
<keyword evidence="7" id="KW-0808">Transferase</keyword>
<dbReference type="OrthoDB" id="9176737at2"/>
<feature type="compositionally biased region" description="Low complexity" evidence="21">
    <location>
        <begin position="968"/>
        <end position="986"/>
    </location>
</feature>
<evidence type="ECO:0000256" key="3">
    <source>
        <dbReference type="ARBA" id="ARBA00012438"/>
    </source>
</evidence>
<keyword evidence="8 22" id="KW-0812">Transmembrane</keyword>
<dbReference type="Gene3D" id="3.30.450.40">
    <property type="match status" value="1"/>
</dbReference>
<evidence type="ECO:0000313" key="28">
    <source>
        <dbReference type="EMBL" id="BAO83696.1"/>
    </source>
</evidence>
<dbReference type="SUPFAM" id="SSF55874">
    <property type="entry name" value="ATPase domain of HSP90 chaperone/DNA topoisomerase II/histidine kinase"/>
    <property type="match status" value="1"/>
</dbReference>
<evidence type="ECO:0000256" key="8">
    <source>
        <dbReference type="ARBA" id="ARBA00022692"/>
    </source>
</evidence>
<dbReference type="Pfam" id="PF00072">
    <property type="entry name" value="Response_reg"/>
    <property type="match status" value="1"/>
</dbReference>
<dbReference type="NCBIfam" id="TIGR00229">
    <property type="entry name" value="sensory_box"/>
    <property type="match status" value="1"/>
</dbReference>
<dbReference type="KEGG" id="cbab:SMCB_1468"/>
<dbReference type="SMART" id="SM00091">
    <property type="entry name" value="PAS"/>
    <property type="match status" value="1"/>
</dbReference>
<dbReference type="InterPro" id="IPR003594">
    <property type="entry name" value="HATPase_dom"/>
</dbReference>
<dbReference type="SUPFAM" id="SSF47226">
    <property type="entry name" value="Histidine-containing phosphotransfer domain, HPT domain"/>
    <property type="match status" value="1"/>
</dbReference>
<dbReference type="PROSITE" id="PS50112">
    <property type="entry name" value="PAS"/>
    <property type="match status" value="1"/>
</dbReference>
<feature type="coiled-coil region" evidence="20">
    <location>
        <begin position="32"/>
        <end position="59"/>
    </location>
</feature>
<keyword evidence="20" id="KW-0175">Coiled coil</keyword>
<feature type="coiled-coil region" evidence="20">
    <location>
        <begin position="351"/>
        <end position="378"/>
    </location>
</feature>
<dbReference type="HOGENOM" id="CLU_282654_0_0_4"/>
<evidence type="ECO:0000256" key="17">
    <source>
        <dbReference type="ARBA" id="ARBA00070152"/>
    </source>
</evidence>
<evidence type="ECO:0000256" key="14">
    <source>
        <dbReference type="ARBA" id="ARBA00023026"/>
    </source>
</evidence>
<dbReference type="CDD" id="cd00130">
    <property type="entry name" value="PAS"/>
    <property type="match status" value="1"/>
</dbReference>
<dbReference type="CDD" id="cd17546">
    <property type="entry name" value="REC_hyHK_CKI1_RcsC-like"/>
    <property type="match status" value="1"/>
</dbReference>
<dbReference type="InterPro" id="IPR013767">
    <property type="entry name" value="PAS_fold"/>
</dbReference>
<dbReference type="InterPro" id="IPR000014">
    <property type="entry name" value="PAS"/>
</dbReference>
<dbReference type="InterPro" id="IPR029016">
    <property type="entry name" value="GAF-like_dom_sf"/>
</dbReference>
<keyword evidence="12 22" id="KW-1133">Transmembrane helix</keyword>
<evidence type="ECO:0000259" key="23">
    <source>
        <dbReference type="PROSITE" id="PS50109"/>
    </source>
</evidence>
<evidence type="ECO:0000256" key="4">
    <source>
        <dbReference type="ARBA" id="ARBA00022475"/>
    </source>
</evidence>
<dbReference type="SMART" id="SM00065">
    <property type="entry name" value="GAF"/>
    <property type="match status" value="1"/>
</dbReference>
<dbReference type="GO" id="GO:0000155">
    <property type="term" value="F:phosphorelay sensor kinase activity"/>
    <property type="evidence" value="ECO:0007669"/>
    <property type="project" value="InterPro"/>
</dbReference>
<dbReference type="GO" id="GO:0005886">
    <property type="term" value="C:plasma membrane"/>
    <property type="evidence" value="ECO:0007669"/>
    <property type="project" value="UniProtKB-SubCell"/>
</dbReference>
<feature type="region of interest" description="Disordered" evidence="21">
    <location>
        <begin position="968"/>
        <end position="999"/>
    </location>
</feature>
<evidence type="ECO:0000256" key="19">
    <source>
        <dbReference type="PROSITE-ProRule" id="PRU00169"/>
    </source>
</evidence>
<dbReference type="SMART" id="SM00448">
    <property type="entry name" value="REC"/>
    <property type="match status" value="1"/>
</dbReference>
<evidence type="ECO:0000256" key="1">
    <source>
        <dbReference type="ARBA" id="ARBA00000085"/>
    </source>
</evidence>
<evidence type="ECO:0000256" key="11">
    <source>
        <dbReference type="ARBA" id="ARBA00022840"/>
    </source>
</evidence>
<evidence type="ECO:0000259" key="24">
    <source>
        <dbReference type="PROSITE" id="PS50110"/>
    </source>
</evidence>
<dbReference type="InterPro" id="IPR035965">
    <property type="entry name" value="PAS-like_dom_sf"/>
</dbReference>
<dbReference type="PANTHER" id="PTHR43047:SF78">
    <property type="entry name" value="SENSORY_REGULATORY PROTEIN RPFC"/>
    <property type="match status" value="1"/>
</dbReference>
<keyword evidence="4" id="KW-1003">Cell membrane</keyword>
<dbReference type="InterPro" id="IPR036641">
    <property type="entry name" value="HPT_dom_sf"/>
</dbReference>
<feature type="domain" description="Response regulatory" evidence="24">
    <location>
        <begin position="845"/>
        <end position="964"/>
    </location>
</feature>
<reference evidence="28 29" key="1">
    <citation type="journal article" date="2014" name="Nat. Commun.">
        <title>Physiological and genomic features of highly alkaliphilic hydrogen-utilizing Betaproteobacteria from a continental serpentinizing site.</title>
        <authorList>
            <person name="Suzuki S."/>
            <person name="Kuenen J.G."/>
            <person name="Schipper K."/>
            <person name="van der Velde S."/>
            <person name="Ishii S."/>
            <person name="Wu A."/>
            <person name="Sorokin D.Y."/>
            <person name="Tenney A."/>
            <person name="Meng X.Y."/>
            <person name="Morrill P.L."/>
            <person name="Kamagata Y."/>
            <person name="Muyzer G."/>
            <person name="Nealson K.H."/>
        </authorList>
    </citation>
    <scope>NUCLEOTIDE SEQUENCE [LARGE SCALE GENOMIC DNA]</scope>
    <source>
        <strain evidence="28 29">B1</strain>
    </source>
</reference>
<evidence type="ECO:0000256" key="7">
    <source>
        <dbReference type="ARBA" id="ARBA00022679"/>
    </source>
</evidence>
<dbReference type="Gene3D" id="3.30.565.10">
    <property type="entry name" value="Histidine kinase-like ATPase, C-terminal domain"/>
    <property type="match status" value="1"/>
</dbReference>
<evidence type="ECO:0000256" key="20">
    <source>
        <dbReference type="SAM" id="Coils"/>
    </source>
</evidence>